<dbReference type="SUPFAM" id="SSF141457">
    <property type="entry name" value="BH3618-like"/>
    <property type="match status" value="1"/>
</dbReference>
<accession>A0ABU0JT25</accession>
<keyword evidence="6" id="KW-0966">Cell projection</keyword>
<evidence type="ECO:0000313" key="7">
    <source>
        <dbReference type="Proteomes" id="UP001224418"/>
    </source>
</evidence>
<keyword evidence="4 5" id="KW-0143">Chaperone</keyword>
<dbReference type="Gene3D" id="2.30.290.10">
    <property type="entry name" value="BH3618-like"/>
    <property type="match status" value="1"/>
</dbReference>
<dbReference type="PANTHER" id="PTHR39190:SF1">
    <property type="entry name" value="FLAGELLAR ASSEMBLY FACTOR FLIW"/>
    <property type="match status" value="1"/>
</dbReference>
<dbReference type="InterPro" id="IPR024046">
    <property type="entry name" value="Flagellar_assmbl_FliW_dom_sf"/>
</dbReference>
<evidence type="ECO:0000256" key="1">
    <source>
        <dbReference type="ARBA" id="ARBA00022490"/>
    </source>
</evidence>
<comment type="function">
    <text evidence="5">Acts as an anti-CsrA protein, binds CsrA and prevents it from repressing translation of its target genes, one of which is flagellin. Binds to flagellin and participates in the assembly of the flagellum.</text>
</comment>
<evidence type="ECO:0000256" key="4">
    <source>
        <dbReference type="ARBA" id="ARBA00023186"/>
    </source>
</evidence>
<keyword evidence="1 5" id="KW-0963">Cytoplasm</keyword>
<comment type="subunit">
    <text evidence="5">Interacts with translational regulator CsrA and flagellin(s).</text>
</comment>
<protein>
    <recommendedName>
        <fullName evidence="5">Flagellar assembly factor FliW</fullName>
    </recommendedName>
</protein>
<dbReference type="RefSeq" id="WP_307355320.1">
    <property type="nucleotide sequence ID" value="NZ_BAAACJ010000012.1"/>
</dbReference>
<name>A0ABU0JT25_HATLI</name>
<reference evidence="6 7" key="1">
    <citation type="submission" date="2023-07" db="EMBL/GenBank/DDBJ databases">
        <title>Genomic Encyclopedia of Type Strains, Phase IV (KMG-IV): sequencing the most valuable type-strain genomes for metagenomic binning, comparative biology and taxonomic classification.</title>
        <authorList>
            <person name="Goeker M."/>
        </authorList>
    </citation>
    <scope>NUCLEOTIDE SEQUENCE [LARGE SCALE GENOMIC DNA]</scope>
    <source>
        <strain evidence="6 7">DSM 1400</strain>
    </source>
</reference>
<keyword evidence="2 5" id="KW-1005">Bacterial flagellum biogenesis</keyword>
<dbReference type="HAMAP" id="MF_01185">
    <property type="entry name" value="FliW"/>
    <property type="match status" value="1"/>
</dbReference>
<evidence type="ECO:0000256" key="2">
    <source>
        <dbReference type="ARBA" id="ARBA00022795"/>
    </source>
</evidence>
<keyword evidence="3 5" id="KW-0810">Translation regulation</keyword>
<keyword evidence="6" id="KW-0969">Cilium</keyword>
<evidence type="ECO:0000256" key="3">
    <source>
        <dbReference type="ARBA" id="ARBA00022845"/>
    </source>
</evidence>
<dbReference type="PANTHER" id="PTHR39190">
    <property type="entry name" value="FLAGELLAR ASSEMBLY FACTOR FLIW"/>
    <property type="match status" value="1"/>
</dbReference>
<evidence type="ECO:0000313" key="6">
    <source>
        <dbReference type="EMBL" id="MDQ0479229.1"/>
    </source>
</evidence>
<dbReference type="Pfam" id="PF02623">
    <property type="entry name" value="FliW"/>
    <property type="match status" value="1"/>
</dbReference>
<comment type="caution">
    <text evidence="6">The sequence shown here is derived from an EMBL/GenBank/DDBJ whole genome shotgun (WGS) entry which is preliminary data.</text>
</comment>
<sequence length="143" mass="16264">MILKTKYHGDINYDESEIIEFPKGVLAFEHLKKFIKFSIEGNEIFQVLHSIEDPATGFVVASPFFVNNNYELRLSDSTLERLKIDSPENVLVLGIVNVNSDMKKTTINLRAPVIINIKEKLGEQIILGTEKYKIKTPIVGEEK</sequence>
<dbReference type="InterPro" id="IPR003775">
    <property type="entry name" value="Flagellar_assembly_factor_FliW"/>
</dbReference>
<evidence type="ECO:0000256" key="5">
    <source>
        <dbReference type="HAMAP-Rule" id="MF_01185"/>
    </source>
</evidence>
<keyword evidence="7" id="KW-1185">Reference proteome</keyword>
<dbReference type="NCBIfam" id="NF009793">
    <property type="entry name" value="PRK13285.1-1"/>
    <property type="match status" value="1"/>
</dbReference>
<gene>
    <name evidence="5" type="primary">fliW</name>
    <name evidence="6" type="ORF">QOZ93_000969</name>
</gene>
<comment type="similarity">
    <text evidence="5">Belongs to the FliW family.</text>
</comment>
<organism evidence="6 7">
    <name type="scientific">Hathewaya limosa</name>
    <name type="common">Clostridium limosum</name>
    <dbReference type="NCBI Taxonomy" id="1536"/>
    <lineage>
        <taxon>Bacteria</taxon>
        <taxon>Bacillati</taxon>
        <taxon>Bacillota</taxon>
        <taxon>Clostridia</taxon>
        <taxon>Eubacteriales</taxon>
        <taxon>Clostridiaceae</taxon>
        <taxon>Hathewaya</taxon>
    </lineage>
</organism>
<keyword evidence="6" id="KW-0282">Flagellum</keyword>
<proteinExistence type="inferred from homology"/>
<dbReference type="Proteomes" id="UP001224418">
    <property type="component" value="Unassembled WGS sequence"/>
</dbReference>
<comment type="subcellular location">
    <subcellularLocation>
        <location evidence="5">Cytoplasm</location>
    </subcellularLocation>
</comment>
<dbReference type="EMBL" id="JAUSWN010000006">
    <property type="protein sequence ID" value="MDQ0479229.1"/>
    <property type="molecule type" value="Genomic_DNA"/>
</dbReference>